<keyword evidence="3 5" id="KW-0067">ATP-binding</keyword>
<keyword evidence="2" id="KW-0547">Nucleotide-binding</keyword>
<dbReference type="InterPro" id="IPR003439">
    <property type="entry name" value="ABC_transporter-like_ATP-bd"/>
</dbReference>
<dbReference type="PROSITE" id="PS50893">
    <property type="entry name" value="ABC_TRANSPORTER_2"/>
    <property type="match status" value="1"/>
</dbReference>
<accession>Q8D115</accession>
<evidence type="ECO:0000313" key="5">
    <source>
        <dbReference type="EMBL" id="AAM84810.1"/>
    </source>
</evidence>
<protein>
    <submittedName>
        <fullName evidence="5">ATP-binding protein of ABC transport system</fullName>
    </submittedName>
    <submittedName>
        <fullName evidence="6">Transport ATPase</fullName>
    </submittedName>
</protein>
<dbReference type="SMART" id="SM00382">
    <property type="entry name" value="AAA"/>
    <property type="match status" value="1"/>
</dbReference>
<organism evidence="5 8">
    <name type="scientific">Yersinia pestis</name>
    <dbReference type="NCBI Taxonomy" id="632"/>
    <lineage>
        <taxon>Bacteria</taxon>
        <taxon>Pseudomonadati</taxon>
        <taxon>Pseudomonadota</taxon>
        <taxon>Gammaproteobacteria</taxon>
        <taxon>Enterobacterales</taxon>
        <taxon>Yersiniaceae</taxon>
        <taxon>Yersinia</taxon>
    </lineage>
</organism>
<proteinExistence type="predicted"/>
<dbReference type="KEGG" id="ypk:y1235"/>
<dbReference type="PANTHER" id="PTHR43776:SF5">
    <property type="entry name" value="ATPASE COMPONENT OF ABC-TYPE TRANSPORT SYSTEM"/>
    <property type="match status" value="1"/>
</dbReference>
<dbReference type="SUPFAM" id="SSF52540">
    <property type="entry name" value="P-loop containing nucleoside triphosphate hydrolases"/>
    <property type="match status" value="1"/>
</dbReference>
<dbReference type="GO" id="GO:0055085">
    <property type="term" value="P:transmembrane transport"/>
    <property type="evidence" value="ECO:0007669"/>
    <property type="project" value="UniProtKB-ARBA"/>
</dbReference>
<evidence type="ECO:0000256" key="2">
    <source>
        <dbReference type="ARBA" id="ARBA00022741"/>
    </source>
</evidence>
<evidence type="ECO:0000256" key="1">
    <source>
        <dbReference type="ARBA" id="ARBA00022448"/>
    </source>
</evidence>
<evidence type="ECO:0000313" key="6">
    <source>
        <dbReference type="EMBL" id="AAS62665.1"/>
    </source>
</evidence>
<reference evidence="5 8" key="1">
    <citation type="journal article" date="2002" name="J. Bacteriol.">
        <title>Genome sequence of Yersinia pestis KIM.</title>
        <authorList>
            <person name="Deng W."/>
            <person name="Burland V."/>
            <person name="Plunkett G.III."/>
            <person name="Boutin A."/>
            <person name="Mayhew G.F."/>
            <person name="Liss P."/>
            <person name="Perna N.T."/>
            <person name="Rose D.J."/>
            <person name="Mau B."/>
            <person name="Zhou S."/>
            <person name="Schwartz D.C."/>
            <person name="Fetherston J.D."/>
            <person name="Lindler L.E."/>
            <person name="Brubaker R.R."/>
            <person name="Plana G.V."/>
            <person name="Straley S.C."/>
            <person name="McDonough K.A."/>
            <person name="Nilles M.L."/>
            <person name="Matson J.S."/>
            <person name="Blattner F.R."/>
            <person name="Perry R.D."/>
        </authorList>
    </citation>
    <scope>NUCLEOTIDE SEQUENCE [LARGE SCALE GENOMIC DNA]</scope>
    <source>
        <strain evidence="5">KIM</strain>
        <strain evidence="8">KIM10+ / Biovar Mediaevalis</strain>
    </source>
</reference>
<accession>Q74SU8</accession>
<gene>
    <name evidence="6" type="primary">oppF3</name>
    <name evidence="5" type="ordered locus">y1235</name>
    <name evidence="6" type="ordered locus">YP_2465</name>
</gene>
<dbReference type="InterPro" id="IPR017871">
    <property type="entry name" value="ABC_transporter-like_CS"/>
</dbReference>
<dbReference type="Gene3D" id="3.40.50.300">
    <property type="entry name" value="P-loop containing nucleotide triphosphate hydrolases"/>
    <property type="match status" value="1"/>
</dbReference>
<dbReference type="EMBL" id="AE009952">
    <property type="protein sequence ID" value="AAM84810.1"/>
    <property type="molecule type" value="Genomic_DNA"/>
</dbReference>
<dbReference type="AlphaFoldDB" id="Q8D115"/>
<reference evidence="6" key="4">
    <citation type="submission" date="2016-05" db="EMBL/GenBank/DDBJ databases">
        <title>Reannotation of Yersinia pestis strain 91001 based on omics data.</title>
        <authorList>
            <person name="Yiqing M."/>
        </authorList>
    </citation>
    <scope>NUCLEOTIDE SEQUENCE</scope>
    <source>
        <strain evidence="6">91001</strain>
    </source>
</reference>
<evidence type="ECO:0000313" key="7">
    <source>
        <dbReference type="Proteomes" id="UP000001019"/>
    </source>
</evidence>
<dbReference type="InterPro" id="IPR050319">
    <property type="entry name" value="ABC_transp_ATP-bind"/>
</dbReference>
<dbReference type="Proteomes" id="UP000002490">
    <property type="component" value="Chromosome"/>
</dbReference>
<dbReference type="GO" id="GO:0005524">
    <property type="term" value="F:ATP binding"/>
    <property type="evidence" value="ECO:0007669"/>
    <property type="project" value="UniProtKB-KW"/>
</dbReference>
<keyword evidence="1" id="KW-0813">Transport</keyword>
<dbReference type="EMBL" id="AE017042">
    <property type="protein sequence ID" value="AAS62665.1"/>
    <property type="molecule type" value="Genomic_DNA"/>
</dbReference>
<evidence type="ECO:0000313" key="8">
    <source>
        <dbReference type="Proteomes" id="UP000002490"/>
    </source>
</evidence>
<reference evidence="6" key="2">
    <citation type="submission" date="2003-04" db="EMBL/GenBank/DDBJ databases">
        <authorList>
            <person name="Song Y."/>
            <person name="Tong Z."/>
            <person name="Wang L."/>
            <person name="Han Y."/>
            <person name="Zhang J."/>
            <person name="Pei D."/>
            <person name="Wang J."/>
            <person name="Zhou D."/>
            <person name="Han Y."/>
            <person name="Pang X."/>
            <person name="Zhai J."/>
            <person name="Chen F."/>
            <person name="Qin H."/>
            <person name="Wang J."/>
            <person name="Li S."/>
            <person name="Guo Z."/>
            <person name="Ye C."/>
            <person name="Du Z."/>
            <person name="Lin W."/>
            <person name="Wang J."/>
            <person name="Yu J."/>
            <person name="Yang H."/>
            <person name="Wang J."/>
            <person name="Huang P."/>
            <person name="Yang R."/>
        </authorList>
    </citation>
    <scope>NUCLEOTIDE SEQUENCE</scope>
    <source>
        <strain evidence="6">91001</strain>
    </source>
</reference>
<sequence length="234" mass="26323">MSASQSHWLRWPTMLSVENLTIVQSGKRLWESVSFTLAPGERLGISAPSGFGKTTLGRVLAQWQSATAGHILLEGKPLAKKGYCPVQLVPQHPEQSFNPYRTTGESLHDAWRPDADWLARMAVNPDWLQRRPDELSGGELARIALLRALDPRTRYLIADEVTAQLDARIQAQIWQVLLEEAEHRRLGLIVFSHNKALLEKVCSRIWIPERESKTTIYPTPLVKPHLGLAMVKTG</sequence>
<dbReference type="HOGENOM" id="CLU_000604_1_23_6"/>
<dbReference type="Proteomes" id="UP000001019">
    <property type="component" value="Chromosome"/>
</dbReference>
<evidence type="ECO:0000259" key="4">
    <source>
        <dbReference type="PROSITE" id="PS50893"/>
    </source>
</evidence>
<name>Q8D115_YERPE</name>
<dbReference type="PANTHER" id="PTHR43776">
    <property type="entry name" value="TRANSPORT ATP-BINDING PROTEIN"/>
    <property type="match status" value="1"/>
</dbReference>
<dbReference type="PROSITE" id="PS00211">
    <property type="entry name" value="ABC_TRANSPORTER_1"/>
    <property type="match status" value="1"/>
</dbReference>
<evidence type="ECO:0000256" key="3">
    <source>
        <dbReference type="ARBA" id="ARBA00022840"/>
    </source>
</evidence>
<dbReference type="GO" id="GO:0016887">
    <property type="term" value="F:ATP hydrolysis activity"/>
    <property type="evidence" value="ECO:0007669"/>
    <property type="project" value="InterPro"/>
</dbReference>
<dbReference type="InterPro" id="IPR027417">
    <property type="entry name" value="P-loop_NTPase"/>
</dbReference>
<dbReference type="DNASU" id="1146182"/>
<dbReference type="KEGG" id="ypm:YP_2465"/>
<reference evidence="7" key="3">
    <citation type="journal article" date="2004" name="DNA Res.">
        <title>Complete genome sequence of Yersinia pestis strain 91001, an isolate avirulent to humans.</title>
        <authorList>
            <person name="Song Y."/>
            <person name="Tong Z."/>
            <person name="Wang J."/>
            <person name="Wang L."/>
            <person name="Guo Z."/>
            <person name="Han Y."/>
            <person name="Zhang J."/>
            <person name="Pei D."/>
            <person name="Zhou D."/>
            <person name="Qin H."/>
            <person name="Pang X."/>
            <person name="Han Y."/>
            <person name="Zhai J."/>
            <person name="Li M."/>
            <person name="Cui B."/>
            <person name="Qi Z."/>
            <person name="Jin L."/>
            <person name="Dai R."/>
            <person name="Chen F."/>
            <person name="Li S."/>
            <person name="Ye C."/>
            <person name="Du Z."/>
            <person name="Lin W."/>
            <person name="Wang J."/>
            <person name="Yu J."/>
            <person name="Yang H."/>
            <person name="Wang J."/>
            <person name="Huang P."/>
            <person name="Yang R."/>
        </authorList>
    </citation>
    <scope>NUCLEOTIDE SEQUENCE [LARGE SCALE GENOMIC DNA]</scope>
    <source>
        <strain evidence="7">91001 / Biovar Mediaevalis</strain>
    </source>
</reference>
<dbReference type="Pfam" id="PF00005">
    <property type="entry name" value="ABC_tran"/>
    <property type="match status" value="1"/>
</dbReference>
<dbReference type="InterPro" id="IPR003593">
    <property type="entry name" value="AAA+_ATPase"/>
</dbReference>
<dbReference type="EnsemblBacteria" id="AAS62665">
    <property type="protein sequence ID" value="AAS62665"/>
    <property type="gene ID" value="YP_2465"/>
</dbReference>
<feature type="domain" description="ABC transporter" evidence="4">
    <location>
        <begin position="15"/>
        <end position="234"/>
    </location>
</feature>